<organism evidence="2">
    <name type="scientific">Anguilla anguilla</name>
    <name type="common">European freshwater eel</name>
    <name type="synonym">Muraena anguilla</name>
    <dbReference type="NCBI Taxonomy" id="7936"/>
    <lineage>
        <taxon>Eukaryota</taxon>
        <taxon>Metazoa</taxon>
        <taxon>Chordata</taxon>
        <taxon>Craniata</taxon>
        <taxon>Vertebrata</taxon>
        <taxon>Euteleostomi</taxon>
        <taxon>Actinopterygii</taxon>
        <taxon>Neopterygii</taxon>
        <taxon>Teleostei</taxon>
        <taxon>Anguilliformes</taxon>
        <taxon>Anguillidae</taxon>
        <taxon>Anguilla</taxon>
    </lineage>
</organism>
<evidence type="ECO:0000256" key="1">
    <source>
        <dbReference type="SAM" id="SignalP"/>
    </source>
</evidence>
<accession>A0A0E9PXG2</accession>
<name>A0A0E9PXG2_ANGAN</name>
<dbReference type="EMBL" id="GBXM01099605">
    <property type="protein sequence ID" value="JAH08972.1"/>
    <property type="molecule type" value="Transcribed_RNA"/>
</dbReference>
<dbReference type="AlphaFoldDB" id="A0A0E9PXG2"/>
<feature type="signal peptide" evidence="1">
    <location>
        <begin position="1"/>
        <end position="21"/>
    </location>
</feature>
<sequence length="48" mass="5038">MGYVSLSLLHTLLPLFSLSHPLSVPPNMKQHPVPLSGASLKVGLGDTS</sequence>
<feature type="chain" id="PRO_5002431568" evidence="1">
    <location>
        <begin position="22"/>
        <end position="48"/>
    </location>
</feature>
<evidence type="ECO:0000313" key="2">
    <source>
        <dbReference type="EMBL" id="JAH08972.1"/>
    </source>
</evidence>
<keyword evidence="1" id="KW-0732">Signal</keyword>
<protein>
    <submittedName>
        <fullName evidence="2">Uncharacterized protein</fullName>
    </submittedName>
</protein>
<reference evidence="2" key="1">
    <citation type="submission" date="2014-11" db="EMBL/GenBank/DDBJ databases">
        <authorList>
            <person name="Amaro Gonzalez C."/>
        </authorList>
    </citation>
    <scope>NUCLEOTIDE SEQUENCE</scope>
</reference>
<proteinExistence type="predicted"/>
<reference evidence="2" key="2">
    <citation type="journal article" date="2015" name="Fish Shellfish Immunol.">
        <title>Early steps in the European eel (Anguilla anguilla)-Vibrio vulnificus interaction in the gills: Role of the RtxA13 toxin.</title>
        <authorList>
            <person name="Callol A."/>
            <person name="Pajuelo D."/>
            <person name="Ebbesson L."/>
            <person name="Teles M."/>
            <person name="MacKenzie S."/>
            <person name="Amaro C."/>
        </authorList>
    </citation>
    <scope>NUCLEOTIDE SEQUENCE</scope>
</reference>